<dbReference type="CDD" id="cd00009">
    <property type="entry name" value="AAA"/>
    <property type="match status" value="1"/>
</dbReference>
<dbReference type="InterPro" id="IPR041679">
    <property type="entry name" value="DNA2/NAM7-like_C"/>
</dbReference>
<keyword evidence="2" id="KW-0547">Nucleotide-binding</keyword>
<dbReference type="Gene3D" id="1.10.8.60">
    <property type="match status" value="2"/>
</dbReference>
<evidence type="ECO:0000259" key="6">
    <source>
        <dbReference type="SMART" id="SM00382"/>
    </source>
</evidence>
<dbReference type="CDD" id="cd17936">
    <property type="entry name" value="EEXXEc_NFX1"/>
    <property type="match status" value="1"/>
</dbReference>
<dbReference type="InterPro" id="IPR047187">
    <property type="entry name" value="SF1_C_Upf1"/>
</dbReference>
<feature type="domain" description="AAA+ ATPase" evidence="6">
    <location>
        <begin position="488"/>
        <end position="914"/>
    </location>
</feature>
<feature type="compositionally biased region" description="Basic and acidic residues" evidence="5">
    <location>
        <begin position="1197"/>
        <end position="1231"/>
    </location>
</feature>
<dbReference type="InterPro" id="IPR027417">
    <property type="entry name" value="P-loop_NTPase"/>
</dbReference>
<dbReference type="CDD" id="cd06008">
    <property type="entry name" value="NF-X1-zinc-finger"/>
    <property type="match status" value="1"/>
</dbReference>
<dbReference type="Pfam" id="PF00004">
    <property type="entry name" value="AAA"/>
    <property type="match status" value="2"/>
</dbReference>
<dbReference type="FunFam" id="1.10.8.60:FF:000160">
    <property type="entry name" value="WGS project CABT00000000 data, contig 2.55"/>
    <property type="match status" value="1"/>
</dbReference>
<dbReference type="SUPFAM" id="SSF52540">
    <property type="entry name" value="P-loop containing nucleoside triphosphate hydrolases"/>
    <property type="match status" value="3"/>
</dbReference>
<gene>
    <name evidence="7" type="ORF">TOPH_08073</name>
</gene>
<accession>A0A0L0MZV8</accession>
<evidence type="ECO:0000256" key="3">
    <source>
        <dbReference type="ARBA" id="ARBA00022806"/>
    </source>
</evidence>
<proteinExistence type="inferred from homology"/>
<dbReference type="FunFam" id="3.40.50.300:FF:001660">
    <property type="entry name" value="NF-X1 finger and helicase protein, putative"/>
    <property type="match status" value="1"/>
</dbReference>
<dbReference type="Pfam" id="PF17866">
    <property type="entry name" value="AAA_lid_6"/>
    <property type="match status" value="1"/>
</dbReference>
<evidence type="ECO:0000313" key="7">
    <source>
        <dbReference type="EMBL" id="KND87314.1"/>
    </source>
</evidence>
<dbReference type="InterPro" id="IPR003959">
    <property type="entry name" value="ATPase_AAA_core"/>
</dbReference>
<dbReference type="EMBL" id="LFRF01000038">
    <property type="protein sequence ID" value="KND87314.1"/>
    <property type="molecule type" value="Genomic_DNA"/>
</dbReference>
<dbReference type="InterPro" id="IPR041677">
    <property type="entry name" value="DNA2/NAM7_AAA_11"/>
</dbReference>
<keyword evidence="8" id="KW-1185">Reference proteome</keyword>
<dbReference type="PRINTS" id="PR00819">
    <property type="entry name" value="CBXCFQXSUPER"/>
</dbReference>
<dbReference type="GO" id="GO:0004386">
    <property type="term" value="F:helicase activity"/>
    <property type="evidence" value="ECO:0007669"/>
    <property type="project" value="InterPro"/>
</dbReference>
<keyword evidence="3" id="KW-0347">Helicase</keyword>
<feature type="region of interest" description="Disordered" evidence="5">
    <location>
        <begin position="1190"/>
        <end position="1260"/>
    </location>
</feature>
<keyword evidence="3" id="KW-0378">Hydrolase</keyword>
<reference evidence="7 8" key="1">
    <citation type="journal article" date="2015" name="BMC Genomics">
        <title>The genome of the truffle-parasite Tolypocladium ophioglossoides and the evolution of antifungal peptaibiotics.</title>
        <authorList>
            <person name="Quandt C.A."/>
            <person name="Bushley K.E."/>
            <person name="Spatafora J.W."/>
        </authorList>
    </citation>
    <scope>NUCLEOTIDE SEQUENCE [LARGE SCALE GENOMIC DNA]</scope>
    <source>
        <strain evidence="7 8">CBS 100239</strain>
    </source>
</reference>
<dbReference type="STRING" id="1163406.A0A0L0MZV8"/>
<protein>
    <submittedName>
        <fullName evidence="7">NFX1-type zinc finger-containing protein 1</fullName>
    </submittedName>
</protein>
<dbReference type="GO" id="GO:0016887">
    <property type="term" value="F:ATP hydrolysis activity"/>
    <property type="evidence" value="ECO:0007669"/>
    <property type="project" value="InterPro"/>
</dbReference>
<sequence length="1905" mass="211209">MATVLSGRDRVLNRLFRSNLSGESSIKGPQDAKHFLEAIDAICKQKTPAVCVESIVSSAKGIETVRSVVRSDLSRGFVSSVMALLVTHLSDPPVKIISDGEFLKRLLVAILSPPTFWSALFVFYRADSSNHADAEIFAWLCLEIVSMKSPDLEVPYQDVVSLMNGKSLLASPSHPVRQLAYRIEKVLKLHSIAATASTTCGPGGRHDNDFTDFRSISIFPTADEILSADEPFLQRLDDVFSTSRESLAATYLEWLFRLLREDMLADLREDLCVAWGQKKGKRSTLRLGKLSLVGFGGDDKKRVDPFSVSLQCEDGIVFPRGLDQKAKKKFLENTKSFVKHNSLGALCRNNDIVAFGSIVRNNEQLLTAPPTIVIKFTSAAGLKNAIEALLSQKQDELKFFVVDTATFAYEPILQRLQAITEIPMEDTLLDPKTAASIYQPPERLSRFLEQLKSALKKQKEVDLSSLVQMGRPVRISGAQLESLINGLGNAVGQIQGPPGTGKSFIGALISQIILKLTNHRILVLSYTNHALDQFLEDLLDIGVAGDSMVRLGSKSTVRTDSLRLEKQPKYQFSFEVNAMIRRYKEEAVDVNKRLADLGSKLGAKRVAGDDILVMLEFLDGGDFWKAFQVPKPEDGFKIVGKNNKRLQPKEVLETWAEGGSSTTVQTLMAYMDPMSRHVWGLPLPSRSSLFDHWSNQVRQEQMAEFLELAQTSHEIQRQIDILYNDSKRKVVQNKRVIGCTTTAAAMYQSIIKSAEPDVVLVEEAGEILEAHVITALSPSVKQLVLIGDHKQLRPKVSNYKLTVEKGEGFNLNMSLFERLIHQGYDAYTVLREQHRSHPDISYFARHLAYDYLQDNPKTEQREKVRGVDGRVIFVHHEHHEKQLNNVDDPREGESKTSKENAFEARMVIKMVRYLSQQGYKSENIVVLTPYLGQLSLLRQKLSDEHDPLLNDLDSHELIHAGLMTQTIASVSKRPIRLSTIDNYQGEESDIVVASLTRSNPSGDIGFMSARERLVVLMSRARNCIILFGNMHTFMKSKKGGELWKNYLLALKDKGCLFDGVPVHCQQHPDRSALLKSPEDFDQHCPDGGCAEPCGEKLSCGSHPCELRCHRATDHSKILCRKLLPKTCDRGHKTKVPCSNKRSGCKACAREDEETRRRALRDFELEKTRQEQQDAYARELQAIDDEIDRHQRATASKMEAERQQKELGEKKAQLQSLKDAKARSEAAAKRSDNSAMPGAWPNTGNGNSGAGPGSKSKAGQEWAAMKAQGESNKALDELMSLIGLESVKEEFLSIKSSIETKIRQGVLLSEERLSCTLLGNPGTVQAAILTCPGKTTVARLLGQFLASTGVLPGSGFKETTGSKLANSNVSGCEKLIEDLKNAGGGVLFIDEAYQLSSGNSPGGKAVLDYLLAEVENLRGKIVFVIAGYAKQMESFFAHNPGFPSRFPIQMKFEDYSDDELLEILQRQVNRKFKGRMAIEDGYGGLFFRIFARRVGRGRGKEGFGNARAVENALARVEKRQANRLRRERRSGGKPNDWLFTKEDIIGPEPSMALSSSKAWRKLNEMIGLQEVKQEVKVLLDSITTNYERELAEEPLMTFSLNRVFIGSPGTGKTTVAKLYGEILASLGLLSNGEVVVKTPADFVGAVLGGSEEKTKGILASTVGKVLVIDEASGLDGGDGGNGSFVDRFRVAVVDTIVAEVQNVPGDDRCVILLGYKEQMERMFQNVNPGLSRRFAIDSPFVFQDFDDGALQQILDLKLKNSGFNVTGQAKQVAMEVLGRERNRPNFGNGGAIDNLLSKAKVGYQKRASAGIVKRSQLEAIDFDEKFDRGSRTETNVQQLFADDVGREKVVAMLQEVEQKGKAFDISCLQSPSASFQQEVLDLLRSLARVEGWASARDIKQLGKVIF</sequence>
<dbReference type="Proteomes" id="UP000036947">
    <property type="component" value="Unassembled WGS sequence"/>
</dbReference>
<dbReference type="CDD" id="cd18808">
    <property type="entry name" value="SF1_C_Upf1"/>
    <property type="match status" value="1"/>
</dbReference>
<dbReference type="PANTHER" id="PTHR43392">
    <property type="entry name" value="AAA-TYPE ATPASE FAMILY PROTEIN / ANKYRIN REPEAT FAMILY PROTEIN"/>
    <property type="match status" value="1"/>
</dbReference>
<dbReference type="InterPro" id="IPR000641">
    <property type="entry name" value="CbxX/CfxQ"/>
</dbReference>
<dbReference type="OrthoDB" id="4917429at2759"/>
<evidence type="ECO:0000256" key="2">
    <source>
        <dbReference type="ARBA" id="ARBA00022741"/>
    </source>
</evidence>
<dbReference type="SMART" id="SM00382">
    <property type="entry name" value="AAA"/>
    <property type="match status" value="3"/>
</dbReference>
<comment type="similarity">
    <text evidence="1">Belongs to the CbxX/CfxQ family.</text>
</comment>
<dbReference type="FunFam" id="3.40.50.300:FF:000216">
    <property type="entry name" value="Type VII secretion ATPase EccA"/>
    <property type="match status" value="1"/>
</dbReference>
<name>A0A0L0MZV8_TOLOC</name>
<keyword evidence="4" id="KW-0067">ATP-binding</keyword>
<dbReference type="PANTHER" id="PTHR43392:SF2">
    <property type="entry name" value="AAA-TYPE ATPASE FAMILY PROTEIN _ ANKYRIN REPEAT FAMILY PROTEIN"/>
    <property type="match status" value="1"/>
</dbReference>
<dbReference type="Gene3D" id="3.40.50.300">
    <property type="entry name" value="P-loop containing nucleotide triphosphate hydrolases"/>
    <property type="match status" value="4"/>
</dbReference>
<evidence type="ECO:0000313" key="8">
    <source>
        <dbReference type="Proteomes" id="UP000036947"/>
    </source>
</evidence>
<evidence type="ECO:0000256" key="4">
    <source>
        <dbReference type="ARBA" id="ARBA00022840"/>
    </source>
</evidence>
<feature type="domain" description="AAA+ ATPase" evidence="6">
    <location>
        <begin position="1310"/>
        <end position="1453"/>
    </location>
</feature>
<dbReference type="Pfam" id="PF13086">
    <property type="entry name" value="AAA_11"/>
    <property type="match status" value="1"/>
</dbReference>
<dbReference type="GO" id="GO:0005524">
    <property type="term" value="F:ATP binding"/>
    <property type="evidence" value="ECO:0007669"/>
    <property type="project" value="UniProtKB-KW"/>
</dbReference>
<dbReference type="InterPro" id="IPR041627">
    <property type="entry name" value="AAA_lid_6"/>
</dbReference>
<dbReference type="InterPro" id="IPR050773">
    <property type="entry name" value="CbxX/CfxQ_RuBisCO_ESX"/>
</dbReference>
<comment type="caution">
    <text evidence="7">The sequence shown here is derived from an EMBL/GenBank/DDBJ whole genome shotgun (WGS) entry which is preliminary data.</text>
</comment>
<feature type="domain" description="AAA+ ATPase" evidence="6">
    <location>
        <begin position="1598"/>
        <end position="1745"/>
    </location>
</feature>
<organism evidence="7 8">
    <name type="scientific">Tolypocladium ophioglossoides (strain CBS 100239)</name>
    <name type="common">Snaketongue truffleclub</name>
    <name type="synonym">Elaphocordyceps ophioglossoides</name>
    <dbReference type="NCBI Taxonomy" id="1163406"/>
    <lineage>
        <taxon>Eukaryota</taxon>
        <taxon>Fungi</taxon>
        <taxon>Dikarya</taxon>
        <taxon>Ascomycota</taxon>
        <taxon>Pezizomycotina</taxon>
        <taxon>Sordariomycetes</taxon>
        <taxon>Hypocreomycetidae</taxon>
        <taxon>Hypocreales</taxon>
        <taxon>Ophiocordycipitaceae</taxon>
        <taxon>Tolypocladium</taxon>
    </lineage>
</organism>
<dbReference type="InterPro" id="IPR003593">
    <property type="entry name" value="AAA+_ATPase"/>
</dbReference>
<dbReference type="Pfam" id="PF13087">
    <property type="entry name" value="AAA_12"/>
    <property type="match status" value="1"/>
</dbReference>
<evidence type="ECO:0000256" key="5">
    <source>
        <dbReference type="SAM" id="MobiDB-lite"/>
    </source>
</evidence>
<evidence type="ECO:0000256" key="1">
    <source>
        <dbReference type="ARBA" id="ARBA00010378"/>
    </source>
</evidence>